<dbReference type="InterPro" id="IPR031815">
    <property type="entry name" value="DUF5074"/>
</dbReference>
<dbReference type="Proteomes" id="UP001596162">
    <property type="component" value="Unassembled WGS sequence"/>
</dbReference>
<keyword evidence="1" id="KW-0732">Signal</keyword>
<name>A0ABW0C7I8_9FLAO</name>
<dbReference type="InterPro" id="IPR015943">
    <property type="entry name" value="WD40/YVTN_repeat-like_dom_sf"/>
</dbReference>
<feature type="domain" description="Secretion system C-terminal sorting" evidence="2">
    <location>
        <begin position="583"/>
        <end position="650"/>
    </location>
</feature>
<dbReference type="InterPro" id="IPR011048">
    <property type="entry name" value="Haem_d1_sf"/>
</dbReference>
<evidence type="ECO:0000259" key="2">
    <source>
        <dbReference type="Pfam" id="PF18962"/>
    </source>
</evidence>
<evidence type="ECO:0000313" key="4">
    <source>
        <dbReference type="Proteomes" id="UP001596162"/>
    </source>
</evidence>
<gene>
    <name evidence="3" type="ORF">ACFPH8_10205</name>
</gene>
<protein>
    <submittedName>
        <fullName evidence="3">DUF5074 domain-containing protein</fullName>
    </submittedName>
</protein>
<dbReference type="InterPro" id="IPR051200">
    <property type="entry name" value="Host-pathogen_enzymatic-act"/>
</dbReference>
<reference evidence="4" key="1">
    <citation type="journal article" date="2019" name="Int. J. Syst. Evol. Microbiol.">
        <title>The Global Catalogue of Microorganisms (GCM) 10K type strain sequencing project: providing services to taxonomists for standard genome sequencing and annotation.</title>
        <authorList>
            <consortium name="The Broad Institute Genomics Platform"/>
            <consortium name="The Broad Institute Genome Sequencing Center for Infectious Disease"/>
            <person name="Wu L."/>
            <person name="Ma J."/>
        </authorList>
    </citation>
    <scope>NUCLEOTIDE SEQUENCE [LARGE SCALE GENOMIC DNA]</scope>
    <source>
        <strain evidence="4">JCM 17978</strain>
    </source>
</reference>
<dbReference type="PANTHER" id="PTHR47197:SF3">
    <property type="entry name" value="DIHYDRO-HEME D1 DEHYDROGENASE"/>
    <property type="match status" value="1"/>
</dbReference>
<dbReference type="Pfam" id="PF18962">
    <property type="entry name" value="Por_Secre_tail"/>
    <property type="match status" value="1"/>
</dbReference>
<dbReference type="RefSeq" id="WP_376860653.1">
    <property type="nucleotide sequence ID" value="NZ_JBHSLA010000003.1"/>
</dbReference>
<keyword evidence="4" id="KW-1185">Reference proteome</keyword>
<dbReference type="NCBIfam" id="TIGR04183">
    <property type="entry name" value="Por_Secre_tail"/>
    <property type="match status" value="1"/>
</dbReference>
<dbReference type="InterPro" id="IPR026444">
    <property type="entry name" value="Secre_tail"/>
</dbReference>
<dbReference type="PANTHER" id="PTHR47197">
    <property type="entry name" value="PROTEIN NIRF"/>
    <property type="match status" value="1"/>
</dbReference>
<evidence type="ECO:0000313" key="3">
    <source>
        <dbReference type="EMBL" id="MFC5195701.1"/>
    </source>
</evidence>
<dbReference type="Pfam" id="PF16819">
    <property type="entry name" value="DUF5074"/>
    <property type="match status" value="1"/>
</dbReference>
<comment type="caution">
    <text evidence="3">The sequence shown here is derived from an EMBL/GenBank/DDBJ whole genome shotgun (WGS) entry which is preliminary data.</text>
</comment>
<dbReference type="SUPFAM" id="SSF51004">
    <property type="entry name" value="C-terminal (heme d1) domain of cytochrome cd1-nitrite reductase"/>
    <property type="match status" value="1"/>
</dbReference>
<accession>A0ABW0C7I8</accession>
<dbReference type="Gene3D" id="2.130.10.10">
    <property type="entry name" value="YVTN repeat-like/Quinoprotein amine dehydrogenase"/>
    <property type="match status" value="1"/>
</dbReference>
<sequence length="652" mass="69944">MKKNYLFLLPIIFGLLAFSGFSQGNYDNGVFVLNEGMYGTNTASVSFLSASGTINNNVFATENTGMDIGQLAQGMGFSGDNAYIVSNGTSEINIVDRATFTHITTVTTGLDNPRNIEFDNGYAYITNWGDPTNISDDFVAVLDLDTNTITSTISVNEGPEQIVKKNNQLFVAHQGGYGFGNTVSVIDLNDNSVSEISVADVPNSIVADDDFLYVLCGGKPAWTGAESLGKLYRIDLVDFSVMDVYNFALGEHPNFLQVDNGQAYYVVDNNIYNFDFSASLPTTEFINTASEGVAIAYGLSLIDNVLYLSDAENYVIDGKVVSYNTTGVFQNSYTVGVIPNGVYKHIMPLGVYPPAAGQIGSTAIETNSALFVDWASGATVTRGLTNIADSGSGYATIGTESNVTGVANNAIISLGDGGNAILTFDTPITDGSGYDFAVFENSFSDTFLELAFVEVSSDGVNYFRFPSHSQTQTDTQVGGFGAVDATYINNLAGKYRAGFGTPFDLNDIPNNPLLDKTRITHVKVVDAIGTIDPAFATYDSYGNMVNDPYPTPFGSGGFDLDAVGVINQVSLSIADTKLTELKIYPNPASSFFNIKGVNGVMDMDMYDITGKLVKQLKNTSLKTIDISSLKQGVYVVKITSQNKNGLYKLIKQ</sequence>
<dbReference type="EMBL" id="JBHSLA010000003">
    <property type="protein sequence ID" value="MFC5195701.1"/>
    <property type="molecule type" value="Genomic_DNA"/>
</dbReference>
<proteinExistence type="predicted"/>
<evidence type="ECO:0000256" key="1">
    <source>
        <dbReference type="ARBA" id="ARBA00022729"/>
    </source>
</evidence>
<organism evidence="3 4">
    <name type="scientific">Bizionia hallyeonensis</name>
    <dbReference type="NCBI Taxonomy" id="1123757"/>
    <lineage>
        <taxon>Bacteria</taxon>
        <taxon>Pseudomonadati</taxon>
        <taxon>Bacteroidota</taxon>
        <taxon>Flavobacteriia</taxon>
        <taxon>Flavobacteriales</taxon>
        <taxon>Flavobacteriaceae</taxon>
        <taxon>Bizionia</taxon>
    </lineage>
</organism>